<feature type="region of interest" description="Disordered" evidence="1">
    <location>
        <begin position="939"/>
        <end position="997"/>
    </location>
</feature>
<proteinExistence type="predicted"/>
<dbReference type="Proteomes" id="UP000288096">
    <property type="component" value="Unassembled WGS sequence"/>
</dbReference>
<reference evidence="3" key="2">
    <citation type="submission" date="2019-01" db="EMBL/GenBank/DDBJ databases">
        <title>Genome sequence of Desulfonema ishimotonii strain Tokyo 01.</title>
        <authorList>
            <person name="Fukui M."/>
        </authorList>
    </citation>
    <scope>NUCLEOTIDE SEQUENCE [LARGE SCALE GENOMIC DNA]</scope>
    <source>
        <strain evidence="3">Tokyo 01</strain>
    </source>
</reference>
<dbReference type="EMBL" id="BEXT01000001">
    <property type="protein sequence ID" value="GBC63409.1"/>
    <property type="molecule type" value="Genomic_DNA"/>
</dbReference>
<feature type="region of interest" description="Disordered" evidence="1">
    <location>
        <begin position="1"/>
        <end position="82"/>
    </location>
</feature>
<name>A0A401G2E3_9BACT</name>
<accession>A0A401G2E3</accession>
<feature type="compositionally biased region" description="Basic and acidic residues" evidence="1">
    <location>
        <begin position="531"/>
        <end position="546"/>
    </location>
</feature>
<evidence type="ECO:0000256" key="1">
    <source>
        <dbReference type="SAM" id="MobiDB-lite"/>
    </source>
</evidence>
<feature type="region of interest" description="Disordered" evidence="1">
    <location>
        <begin position="599"/>
        <end position="631"/>
    </location>
</feature>
<organism evidence="2 3">
    <name type="scientific">Desulfonema ishimotonii</name>
    <dbReference type="NCBI Taxonomy" id="45657"/>
    <lineage>
        <taxon>Bacteria</taxon>
        <taxon>Pseudomonadati</taxon>
        <taxon>Thermodesulfobacteriota</taxon>
        <taxon>Desulfobacteria</taxon>
        <taxon>Desulfobacterales</taxon>
        <taxon>Desulfococcaceae</taxon>
        <taxon>Desulfonema</taxon>
    </lineage>
</organism>
<feature type="region of interest" description="Disordered" evidence="1">
    <location>
        <begin position="242"/>
        <end position="281"/>
    </location>
</feature>
<reference evidence="3" key="1">
    <citation type="submission" date="2017-11" db="EMBL/GenBank/DDBJ databases">
        <authorList>
            <person name="Watanabe M."/>
            <person name="Kojima H."/>
        </authorList>
    </citation>
    <scope>NUCLEOTIDE SEQUENCE [LARGE SCALE GENOMIC DNA]</scope>
    <source>
        <strain evidence="3">Tokyo 01</strain>
    </source>
</reference>
<sequence>MSDNNKTERTGPDQPSRENGRVIHISPYRGGEDDAPDLRGTTVIPPAPDVETEPEIPKHLRISPDVLNGPDEEDISEEREDTRIITPNLSPVVVIRDVPPDQHFFEPEPNGSTVMVPDGDLEAVDLEAADLSPSAPVDILSESYDAETALPESFTDGPFGATDADFDAGTVFASGGDLDTPDAGLSGEPAGHSPEFTDTGAAAIEKIAADAGDGLGKISETLLTDAPVLETGAAAILSGEIVSGADPDDRSENTAHSDGPGSETDPLLSLSPPDETIFDTDPADMADLESDLPELDASDILEEGERTAEDALHSVFDVEEMLSVPKPDETIFDMDTADIAELGNNLDAPDLDAIETRGMAMASDGTSGTTAESLADGADEFSDQNTQTLVHTPEDRAFSAYPDKLPDSGETFVDLQTGHITAVPDEDETEEFDIERDDSLKPPAELLVADPTDGAAAAAVISEPETSSPDDFQEDSVIDLNASAIMKKAGETTDMPADAKAIAGPLGEKDELDDSVIDLRAGTVFETTEVPDARPESLAEDGRSADGDEGAADPDAQTVFMPPDETDVLDLDAMTEPLGEKEEPLPDDSVIDLGSGTVFETTEVPDARPEVLAEDERSAAADPDAKTVFMPPDEADVLDLDAMTEPLAEEDDLFPDEGAADPDAQTVFMPPDDTDVPDLDAVTEPLGGKEEPFPDDSVIDLGAGTVFETTEVPDARPEFFAEDGRSADGDEGTADPDAQTVFMPPDDTDVLDLEALAEPLAEDEEVFDLLDAQTIIAPDNDVPDLTPVAGEDRILAPLEEPESEAGAFEPAEKLPDGSADRLTDLLIDEQTEKIDLDAEPEPFSAATGDGPPVMSEEEFPAAVWPEENGFPEQENSITPIDLLRDLDALPDTGDFPEDETVGFLDVLQAAVKADSEEYDDLSDMFDMGMISRLRPESADITDSISSGGRETAEPPGSADGPGEIAGETEETLPETEEFPKAPVMTEPAESRVSPGRVAAEPAEPHYFSVSPEQMEAALGRVVEKIFSERIEAVMTRVIEKAVSDEMKKIRQFLIADTADGDPL</sequence>
<feature type="compositionally biased region" description="Basic and acidic residues" evidence="1">
    <location>
        <begin position="1"/>
        <end position="21"/>
    </location>
</feature>
<dbReference type="AlphaFoldDB" id="A0A401G2E3"/>
<comment type="caution">
    <text evidence="2">The sequence shown here is derived from an EMBL/GenBank/DDBJ whole genome shotgun (WGS) entry which is preliminary data.</text>
</comment>
<feature type="compositionally biased region" description="Basic and acidic residues" evidence="1">
    <location>
        <begin position="605"/>
        <end position="625"/>
    </location>
</feature>
<evidence type="ECO:0000313" key="3">
    <source>
        <dbReference type="Proteomes" id="UP000288096"/>
    </source>
</evidence>
<protein>
    <submittedName>
        <fullName evidence="2">Uncharacterized protein</fullName>
    </submittedName>
</protein>
<gene>
    <name evidence="2" type="ORF">DENIS_4403</name>
</gene>
<feature type="region of interest" description="Disordered" evidence="1">
    <location>
        <begin position="174"/>
        <end position="194"/>
    </location>
</feature>
<feature type="compositionally biased region" description="Basic and acidic residues" evidence="1">
    <location>
        <begin position="713"/>
        <end position="728"/>
    </location>
</feature>
<keyword evidence="3" id="KW-1185">Reference proteome</keyword>
<feature type="compositionally biased region" description="Acidic residues" evidence="1">
    <location>
        <begin position="70"/>
        <end position="79"/>
    </location>
</feature>
<feature type="region of interest" description="Disordered" evidence="1">
    <location>
        <begin position="652"/>
        <end position="746"/>
    </location>
</feature>
<evidence type="ECO:0000313" key="2">
    <source>
        <dbReference type="EMBL" id="GBC63409.1"/>
    </source>
</evidence>
<dbReference type="RefSeq" id="WP_124330476.1">
    <property type="nucleotide sequence ID" value="NZ_BEXT01000001.1"/>
</dbReference>
<feature type="compositionally biased region" description="Acidic residues" evidence="1">
    <location>
        <begin position="966"/>
        <end position="976"/>
    </location>
</feature>
<feature type="region of interest" description="Disordered" evidence="1">
    <location>
        <begin position="528"/>
        <end position="564"/>
    </location>
</feature>